<evidence type="ECO:0000256" key="1">
    <source>
        <dbReference type="ARBA" id="ARBA00022490"/>
    </source>
</evidence>
<accession>A0ABX3A8X0</accession>
<dbReference type="Pfam" id="PF04345">
    <property type="entry name" value="Chor_lyase"/>
    <property type="match status" value="1"/>
</dbReference>
<proteinExistence type="predicted"/>
<keyword evidence="1" id="KW-0963">Cytoplasm</keyword>
<evidence type="ECO:0000256" key="2">
    <source>
        <dbReference type="ARBA" id="ARBA00022688"/>
    </source>
</evidence>
<dbReference type="SUPFAM" id="SSF64288">
    <property type="entry name" value="Chorismate lyase-like"/>
    <property type="match status" value="1"/>
</dbReference>
<gene>
    <name evidence="4" type="ORF">BGC07_12325</name>
</gene>
<name>A0ABX3A8X0_9GAMM</name>
<dbReference type="Proteomes" id="UP000094329">
    <property type="component" value="Unassembled WGS sequence"/>
</dbReference>
<keyword evidence="5" id="KW-1185">Reference proteome</keyword>
<comment type="caution">
    <text evidence="4">The sequence shown here is derived from an EMBL/GenBank/DDBJ whole genome shotgun (WGS) entry which is preliminary data.</text>
</comment>
<dbReference type="Gene3D" id="3.40.1410.10">
    <property type="entry name" value="Chorismate lyase-like"/>
    <property type="match status" value="1"/>
</dbReference>
<dbReference type="InterPro" id="IPR007440">
    <property type="entry name" value="Chorismate--pyruvate_lyase"/>
</dbReference>
<dbReference type="RefSeq" id="WP_069313887.1">
    <property type="nucleotide sequence ID" value="NZ_MDTU01000001.1"/>
</dbReference>
<keyword evidence="3 4" id="KW-0456">Lyase</keyword>
<evidence type="ECO:0000313" key="5">
    <source>
        <dbReference type="Proteomes" id="UP000094329"/>
    </source>
</evidence>
<evidence type="ECO:0000313" key="4">
    <source>
        <dbReference type="EMBL" id="ODN44093.1"/>
    </source>
</evidence>
<reference evidence="4 5" key="1">
    <citation type="submission" date="2016-08" db="EMBL/GenBank/DDBJ databases">
        <title>Draft genome sequence of Candidatus Piscirickettsia litoralis, from seawater.</title>
        <authorList>
            <person name="Wan X."/>
            <person name="Lee A.J."/>
            <person name="Hou S."/>
            <person name="Donachie S.P."/>
        </authorList>
    </citation>
    <scope>NUCLEOTIDE SEQUENCE [LARGE SCALE GENOMIC DNA]</scope>
    <source>
        <strain evidence="4 5">Y2</strain>
    </source>
</reference>
<keyword evidence="2" id="KW-0831">Ubiquinone biosynthesis</keyword>
<dbReference type="EMBL" id="MDTU01000001">
    <property type="protein sequence ID" value="ODN44093.1"/>
    <property type="molecule type" value="Genomic_DNA"/>
</dbReference>
<organism evidence="4 5">
    <name type="scientific">Piscirickettsia litoralis</name>
    <dbReference type="NCBI Taxonomy" id="1891921"/>
    <lineage>
        <taxon>Bacteria</taxon>
        <taxon>Pseudomonadati</taxon>
        <taxon>Pseudomonadota</taxon>
        <taxon>Gammaproteobacteria</taxon>
        <taxon>Thiotrichales</taxon>
        <taxon>Piscirickettsiaceae</taxon>
        <taxon>Piscirickettsia</taxon>
    </lineage>
</organism>
<dbReference type="GO" id="GO:0016829">
    <property type="term" value="F:lyase activity"/>
    <property type="evidence" value="ECO:0007669"/>
    <property type="project" value="UniProtKB-KW"/>
</dbReference>
<dbReference type="PANTHER" id="PTHR38683">
    <property type="entry name" value="CHORISMATE PYRUVATE-LYASE"/>
    <property type="match status" value="1"/>
</dbReference>
<dbReference type="InterPro" id="IPR028978">
    <property type="entry name" value="Chorismate_lyase_/UTRA_dom_sf"/>
</dbReference>
<protein>
    <submittedName>
        <fullName evidence="4">Chorismate lyase</fullName>
    </submittedName>
</protein>
<sequence length="181" mass="20713">MSLQPIVWQRDATVIGASDHRQQWLEKPYCLTSAIKRATHEFSVRVLAESSKPLQTVYQSDDIVYQQDHAWEREVYLCGDNTPWVYASVVFSLAKPPEVLETLGNRPLGETLFFHPDGRDVARSVMEYACIDQAQDVYLPAFNVSNQDKLYARRSVFSPSWGQVLVVEVFLDALPDYPEEN</sequence>
<evidence type="ECO:0000256" key="3">
    <source>
        <dbReference type="ARBA" id="ARBA00023239"/>
    </source>
</evidence>
<dbReference type="PANTHER" id="PTHR38683:SF1">
    <property type="entry name" value="CHORISMATE PYRUVATE-LYASE"/>
    <property type="match status" value="1"/>
</dbReference>